<dbReference type="Proteomes" id="UP000789759">
    <property type="component" value="Unassembled WGS sequence"/>
</dbReference>
<proteinExistence type="predicted"/>
<evidence type="ECO:0000256" key="1">
    <source>
        <dbReference type="SAM" id="MobiDB-lite"/>
    </source>
</evidence>
<protein>
    <submittedName>
        <fullName evidence="2">5629_t:CDS:1</fullName>
    </submittedName>
</protein>
<accession>A0A9N9JNX9</accession>
<organism evidence="2 3">
    <name type="scientific">Cetraspora pellucida</name>
    <dbReference type="NCBI Taxonomy" id="1433469"/>
    <lineage>
        <taxon>Eukaryota</taxon>
        <taxon>Fungi</taxon>
        <taxon>Fungi incertae sedis</taxon>
        <taxon>Mucoromycota</taxon>
        <taxon>Glomeromycotina</taxon>
        <taxon>Glomeromycetes</taxon>
        <taxon>Diversisporales</taxon>
        <taxon>Gigasporaceae</taxon>
        <taxon>Cetraspora</taxon>
    </lineage>
</organism>
<feature type="region of interest" description="Disordered" evidence="1">
    <location>
        <begin position="58"/>
        <end position="121"/>
    </location>
</feature>
<reference evidence="2" key="1">
    <citation type="submission" date="2021-06" db="EMBL/GenBank/DDBJ databases">
        <authorList>
            <person name="Kallberg Y."/>
            <person name="Tangrot J."/>
            <person name="Rosling A."/>
        </authorList>
    </citation>
    <scope>NUCLEOTIDE SEQUENCE</scope>
    <source>
        <strain evidence="2">FL966</strain>
    </source>
</reference>
<comment type="caution">
    <text evidence="2">The sequence shown here is derived from an EMBL/GenBank/DDBJ whole genome shotgun (WGS) entry which is preliminary data.</text>
</comment>
<evidence type="ECO:0000313" key="3">
    <source>
        <dbReference type="Proteomes" id="UP000789759"/>
    </source>
</evidence>
<dbReference type="OrthoDB" id="2441471at2759"/>
<keyword evidence="3" id="KW-1185">Reference proteome</keyword>
<dbReference type="EMBL" id="CAJVQA010025369">
    <property type="protein sequence ID" value="CAG8785708.1"/>
    <property type="molecule type" value="Genomic_DNA"/>
</dbReference>
<dbReference type="AlphaFoldDB" id="A0A9N9JNX9"/>
<name>A0A9N9JNX9_9GLOM</name>
<gene>
    <name evidence="2" type="ORF">CPELLU_LOCUS16669</name>
</gene>
<feature type="compositionally biased region" description="Acidic residues" evidence="1">
    <location>
        <begin position="77"/>
        <end position="90"/>
    </location>
</feature>
<evidence type="ECO:0000313" key="2">
    <source>
        <dbReference type="EMBL" id="CAG8785708.1"/>
    </source>
</evidence>
<sequence length="121" mass="13634">MLAANVTRTEKLKPIVIGSSIEPHALAHLNYDTLPLTELDRKFCLENWHIVLLVDGATSHYNPNDDNDSNENNVLNEDNDSNENSEEDMLESDKELNSEEESESESLNNKESYASSSRNPI</sequence>